<gene>
    <name evidence="1" type="ORF">BFS30_14870</name>
</gene>
<dbReference type="RefSeq" id="WP_069380011.1">
    <property type="nucleotide sequence ID" value="NZ_CP017141.1"/>
</dbReference>
<name>A0A1D7QI38_9SPHI</name>
<dbReference type="KEGG" id="psty:BFS30_14870"/>
<dbReference type="AlphaFoldDB" id="A0A1D7QI38"/>
<dbReference type="OrthoDB" id="1014182at2"/>
<dbReference type="EMBL" id="CP017141">
    <property type="protein sequence ID" value="AOM78346.1"/>
    <property type="molecule type" value="Genomic_DNA"/>
</dbReference>
<evidence type="ECO:0000313" key="1">
    <source>
        <dbReference type="EMBL" id="AOM78346.1"/>
    </source>
</evidence>
<dbReference type="Proteomes" id="UP000094313">
    <property type="component" value="Chromosome"/>
</dbReference>
<evidence type="ECO:0000313" key="2">
    <source>
        <dbReference type="Proteomes" id="UP000094313"/>
    </source>
</evidence>
<keyword evidence="2" id="KW-1185">Reference proteome</keyword>
<accession>A0A1D7QI38</accession>
<sequence>MDVHNIEKKDFLKWSPAPFNRWFGVAFDFITAERQSRVSFEVHVENVGVLSDGSYHFRVNRDKHIFIDDYEPDLVIDEIAVKCSEFIYPLDIQVSAEGVWTGRTIHAELIKRWPDFKQKMLDEYNGGYIVHYLNKMEENVLDHKKFSKALEKDLFLTLFFRSTAAIFRQKEPVKTSLFPLVPTETAFYYEITAEINVEEDRITAKLRGNLDPDTPVFVYSTIPTQTELEINYVIDPELNQIRTIWGSGFAELKTGRMETRFSAFHIKDRDVAVEMTENKADRTLYYLG</sequence>
<proteinExistence type="predicted"/>
<reference evidence="1 2" key="1">
    <citation type="submission" date="2016-08" db="EMBL/GenBank/DDBJ databases">
        <authorList>
            <person name="Seilhamer J.J."/>
        </authorList>
    </citation>
    <scope>NUCLEOTIDE SEQUENCE [LARGE SCALE GENOMIC DNA]</scope>
    <source>
        <strain evidence="1 2">DX4</strain>
    </source>
</reference>
<protein>
    <submittedName>
        <fullName evidence="1">Uncharacterized protein</fullName>
    </submittedName>
</protein>
<organism evidence="1 2">
    <name type="scientific">Pedobacter steynii</name>
    <dbReference type="NCBI Taxonomy" id="430522"/>
    <lineage>
        <taxon>Bacteria</taxon>
        <taxon>Pseudomonadati</taxon>
        <taxon>Bacteroidota</taxon>
        <taxon>Sphingobacteriia</taxon>
        <taxon>Sphingobacteriales</taxon>
        <taxon>Sphingobacteriaceae</taxon>
        <taxon>Pedobacter</taxon>
    </lineage>
</organism>